<name>A0A975Q7Z8_9BACE</name>
<organism evidence="1 2">
    <name type="scientific">Bacteroides eggerthii</name>
    <dbReference type="NCBI Taxonomy" id="28111"/>
    <lineage>
        <taxon>Bacteria</taxon>
        <taxon>Pseudomonadati</taxon>
        <taxon>Bacteroidota</taxon>
        <taxon>Bacteroidia</taxon>
        <taxon>Bacteroidales</taxon>
        <taxon>Bacteroidaceae</taxon>
        <taxon>Bacteroides</taxon>
    </lineage>
</organism>
<evidence type="ECO:0000313" key="1">
    <source>
        <dbReference type="EMBL" id="QUT46975.1"/>
    </source>
</evidence>
<dbReference type="AlphaFoldDB" id="A0A975Q7Z8"/>
<reference evidence="1" key="1">
    <citation type="journal article" date="2021" name="PLoS Genet.">
        <title>Mobile Type VI secretion system loci of the gut Bacteroidales display extensive intra-ecosystem transfer, multi-species spread and geographical clustering.</title>
        <authorList>
            <person name="Garcia-Bayona L."/>
            <person name="Coyne M.J."/>
            <person name="Comstock L.E."/>
        </authorList>
    </citation>
    <scope>NUCLEOTIDE SEQUENCE</scope>
    <source>
        <strain evidence="1">CL11T00C20</strain>
    </source>
</reference>
<dbReference type="EMBL" id="CP072227">
    <property type="protein sequence ID" value="QUT46975.1"/>
    <property type="molecule type" value="Genomic_DNA"/>
</dbReference>
<evidence type="ECO:0000313" key="2">
    <source>
        <dbReference type="Proteomes" id="UP000679226"/>
    </source>
</evidence>
<proteinExistence type="predicted"/>
<dbReference type="RefSeq" id="WP_211454552.1">
    <property type="nucleotide sequence ID" value="NZ_CP072227.1"/>
</dbReference>
<sequence>MKKEQNLSKMVFKDQYDALSEQDKKEFREAFLKKSGVSYPSFYVKLRNNTFKPLEEKCFSELMTQYNFVIPFEELTGRCYSQNQ</sequence>
<protein>
    <submittedName>
        <fullName evidence="1">Uncharacterized protein</fullName>
    </submittedName>
</protein>
<dbReference type="Proteomes" id="UP000679226">
    <property type="component" value="Chromosome"/>
</dbReference>
<dbReference type="KEGG" id="beg:INE88_03820"/>
<accession>A0A975Q7Z8</accession>
<gene>
    <name evidence="1" type="ORF">INE88_03820</name>
</gene>